<dbReference type="VEuPathDB" id="FungiDB:P174DRAFT_452642"/>
<dbReference type="AlphaFoldDB" id="A0A2I1C733"/>
<accession>A0A2I1C733</accession>
<sequence>MGSEAIWDFVIAAPPAVLLRSITARSTAHPRVLLLEAGVRGDGKSSHVDRVSKNFHYRSCERGSSLLHYAGEQFVV</sequence>
<protein>
    <submittedName>
        <fullName evidence="1">Uncharacterized protein</fullName>
    </submittedName>
</protein>
<evidence type="ECO:0000313" key="1">
    <source>
        <dbReference type="EMBL" id="PKX93452.1"/>
    </source>
</evidence>
<dbReference type="EMBL" id="MSZS01000005">
    <property type="protein sequence ID" value="PKX93452.1"/>
    <property type="molecule type" value="Genomic_DNA"/>
</dbReference>
<proteinExistence type="predicted"/>
<evidence type="ECO:0000313" key="2">
    <source>
        <dbReference type="Proteomes" id="UP000234474"/>
    </source>
</evidence>
<dbReference type="Proteomes" id="UP000234474">
    <property type="component" value="Unassembled WGS sequence"/>
</dbReference>
<comment type="caution">
    <text evidence="1">The sequence shown here is derived from an EMBL/GenBank/DDBJ whole genome shotgun (WGS) entry which is preliminary data.</text>
</comment>
<reference evidence="2" key="1">
    <citation type="journal article" date="2018" name="Proc. Natl. Acad. Sci. U.S.A.">
        <title>Linking secondary metabolites to gene clusters through genome sequencing of six diverse Aspergillus species.</title>
        <authorList>
            <person name="Kaerboelling I."/>
            <person name="Vesth T.C."/>
            <person name="Frisvad J.C."/>
            <person name="Nybo J.L."/>
            <person name="Theobald S."/>
            <person name="Kuo A."/>
            <person name="Bowyer P."/>
            <person name="Matsuda Y."/>
            <person name="Mondo S."/>
            <person name="Lyhne E.K."/>
            <person name="Kogle M.E."/>
            <person name="Clum A."/>
            <person name="Lipzen A."/>
            <person name="Salamov A."/>
            <person name="Ngan C.Y."/>
            <person name="Daum C."/>
            <person name="Chiniquy J."/>
            <person name="Barry K."/>
            <person name="LaButti K."/>
            <person name="Haridas S."/>
            <person name="Simmons B.A."/>
            <person name="Magnuson J.K."/>
            <person name="Mortensen U.H."/>
            <person name="Larsen T.O."/>
            <person name="Grigoriev I.V."/>
            <person name="Baker S.E."/>
            <person name="Andersen M.R."/>
        </authorList>
    </citation>
    <scope>NUCLEOTIDE SEQUENCE [LARGE SCALE GENOMIC DNA]</scope>
    <source>
        <strain evidence="2">IBT 16806</strain>
    </source>
</reference>
<name>A0A2I1C733_ASPN1</name>
<dbReference type="RefSeq" id="XP_024682047.1">
    <property type="nucleotide sequence ID" value="XM_024829095.1"/>
</dbReference>
<keyword evidence="2" id="KW-1185">Reference proteome</keyword>
<organism evidence="1 2">
    <name type="scientific">Aspergillus novofumigatus (strain IBT 16806)</name>
    <dbReference type="NCBI Taxonomy" id="1392255"/>
    <lineage>
        <taxon>Eukaryota</taxon>
        <taxon>Fungi</taxon>
        <taxon>Dikarya</taxon>
        <taxon>Ascomycota</taxon>
        <taxon>Pezizomycotina</taxon>
        <taxon>Eurotiomycetes</taxon>
        <taxon>Eurotiomycetidae</taxon>
        <taxon>Eurotiales</taxon>
        <taxon>Aspergillaceae</taxon>
        <taxon>Aspergillus</taxon>
        <taxon>Aspergillus subgen. Fumigati</taxon>
    </lineage>
</organism>
<gene>
    <name evidence="1" type="ORF">P174DRAFT_452642</name>
</gene>
<dbReference type="GeneID" id="36536421"/>